<gene>
    <name evidence="1" type="ORF">FYJ60_04520</name>
</gene>
<name>A0A7X2P7B8_9FIRM</name>
<sequence length="64" mass="7451">MTVRTLMESNYDRDTNTITLIFHDGDNRIMATGTAPEGSFSDEKYFDREENIEAFLKDAEIEER</sequence>
<reference evidence="1 2" key="1">
    <citation type="submission" date="2019-08" db="EMBL/GenBank/DDBJ databases">
        <title>In-depth cultivation of the pig gut microbiome towards novel bacterial diversity and tailored functional studies.</title>
        <authorList>
            <person name="Wylensek D."/>
            <person name="Hitch T.C.A."/>
            <person name="Clavel T."/>
        </authorList>
    </citation>
    <scope>NUCLEOTIDE SEQUENCE [LARGE SCALE GENOMIC DNA]</scope>
    <source>
        <strain evidence="1 2">Oil+RF-744-WCA-WT-13</strain>
    </source>
</reference>
<comment type="caution">
    <text evidence="1">The sequence shown here is derived from an EMBL/GenBank/DDBJ whole genome shotgun (WGS) entry which is preliminary data.</text>
</comment>
<dbReference type="AlphaFoldDB" id="A0A7X2P7B8"/>
<evidence type="ECO:0000313" key="1">
    <source>
        <dbReference type="EMBL" id="MST81573.1"/>
    </source>
</evidence>
<dbReference type="EMBL" id="VUMV01000002">
    <property type="protein sequence ID" value="MST81573.1"/>
    <property type="molecule type" value="Genomic_DNA"/>
</dbReference>
<dbReference type="RefSeq" id="WP_154457372.1">
    <property type="nucleotide sequence ID" value="NZ_VUMV01000002.1"/>
</dbReference>
<evidence type="ECO:0000313" key="2">
    <source>
        <dbReference type="Proteomes" id="UP000466864"/>
    </source>
</evidence>
<accession>A0A7X2P7B8</accession>
<proteinExistence type="predicted"/>
<keyword evidence="2" id="KW-1185">Reference proteome</keyword>
<protein>
    <submittedName>
        <fullName evidence="1">Uncharacterized protein</fullName>
    </submittedName>
</protein>
<organism evidence="1 2">
    <name type="scientific">Bilifractor porci</name>
    <dbReference type="NCBI Taxonomy" id="2606636"/>
    <lineage>
        <taxon>Bacteria</taxon>
        <taxon>Bacillati</taxon>
        <taxon>Bacillota</taxon>
        <taxon>Clostridia</taxon>
        <taxon>Lachnospirales</taxon>
        <taxon>Lachnospiraceae</taxon>
        <taxon>Bilifractor</taxon>
    </lineage>
</organism>
<dbReference type="Proteomes" id="UP000466864">
    <property type="component" value="Unassembled WGS sequence"/>
</dbReference>